<reference evidence="2 3" key="1">
    <citation type="submission" date="2018-03" db="EMBL/GenBank/DDBJ databases">
        <title>Characteristics and genome of n-alkane degrading marine bacteria Gordonia iterans isolated from crude oil contaminated in Tae-an, South Korea.</title>
        <authorList>
            <person name="Lee S.-S."/>
            <person name="Kim H."/>
        </authorList>
    </citation>
    <scope>NUCLEOTIDE SEQUENCE [LARGE SCALE GENOMIC DNA]</scope>
    <source>
        <strain evidence="2 3">Co17</strain>
    </source>
</reference>
<keyword evidence="3" id="KW-1185">Reference proteome</keyword>
<evidence type="ECO:0000313" key="3">
    <source>
        <dbReference type="Proteomes" id="UP000239814"/>
    </source>
</evidence>
<evidence type="ECO:0000256" key="1">
    <source>
        <dbReference type="SAM" id="MobiDB-lite"/>
    </source>
</evidence>
<proteinExistence type="predicted"/>
<evidence type="ECO:0008006" key="4">
    <source>
        <dbReference type="Google" id="ProtNLM"/>
    </source>
</evidence>
<name>A0A2S0KDT6_9ACTN</name>
<gene>
    <name evidence="2" type="ORF">C6V83_05475</name>
</gene>
<dbReference type="KEGG" id="git:C6V83_05475"/>
<feature type="region of interest" description="Disordered" evidence="1">
    <location>
        <begin position="137"/>
        <end position="194"/>
    </location>
</feature>
<dbReference type="AlphaFoldDB" id="A0A2S0KDT6"/>
<dbReference type="EMBL" id="CP027433">
    <property type="protein sequence ID" value="AVL99813.1"/>
    <property type="molecule type" value="Genomic_DNA"/>
</dbReference>
<protein>
    <recommendedName>
        <fullName evidence="4">HNH endonuclease</fullName>
    </recommendedName>
</protein>
<evidence type="ECO:0000313" key="2">
    <source>
        <dbReference type="EMBL" id="AVL99813.1"/>
    </source>
</evidence>
<sequence>MVHVDRSTPWARVDLTAAGMVAPDADDSDRIQYDHACPATGGPTCLCNLGPTCVLHHQIKTHAGTPDPAEGFLDPSSARRRRLRHPLRTGDQWIDDQWIDDHGTVWTSITTPHGLTVDTPAPGQWMFPQLAGIRCLHQRPTTPTPAPPDPNPHHDPSRGGLHTATAHKHAWRRAERARLRRQRAHTADNDPPPF</sequence>
<accession>A0A2S0KDT6</accession>
<organism evidence="2 3">
    <name type="scientific">Gordonia iterans</name>
    <dbReference type="NCBI Taxonomy" id="1004901"/>
    <lineage>
        <taxon>Bacteria</taxon>
        <taxon>Bacillati</taxon>
        <taxon>Actinomycetota</taxon>
        <taxon>Actinomycetes</taxon>
        <taxon>Mycobacteriales</taxon>
        <taxon>Gordoniaceae</taxon>
        <taxon>Gordonia</taxon>
    </lineage>
</organism>
<dbReference type="Proteomes" id="UP000239814">
    <property type="component" value="Chromosome"/>
</dbReference>
<dbReference type="RefSeq" id="WP_105941545.1">
    <property type="nucleotide sequence ID" value="NZ_CP027433.1"/>
</dbReference>
<dbReference type="OrthoDB" id="4774794at2"/>